<evidence type="ECO:0000313" key="3">
    <source>
        <dbReference type="Proteomes" id="UP000323646"/>
    </source>
</evidence>
<sequence>MSMVVRYVLFVVAVIVQASGIALVVKSMLGTSPISSLPYVISLASPFTLGQMTFTINMVLVLGQYLLLRKGFDTIQFLQVPVTLIFSWFIDFFMDAWAWVVPANYVMQLLPLLAGTTLIAFGVAVQGIANVLMLPGEGIVYAVSRHFHLEFGKVKTGNDISLVMLAAVISLIYLDGIEGIREGTLISALITGTIARFFLKHLGKVDANGNLVFHPHW</sequence>
<keyword evidence="1" id="KW-0472">Membrane</keyword>
<feature type="transmembrane region" description="Helical" evidence="1">
    <location>
        <begin position="112"/>
        <end position="135"/>
    </location>
</feature>
<accession>A0A5D6W3Q9</accession>
<keyword evidence="1" id="KW-1133">Transmembrane helix</keyword>
<name>A0A5D6W3Q9_9FIRM</name>
<reference evidence="2 3" key="1">
    <citation type="submission" date="2019-08" db="EMBL/GenBank/DDBJ databases">
        <title>Selenomonas sp. mPRGC5 and Selenomonas sp. mPRGC8 isolated from ruminal fluid of dairy goat (Capra hircus).</title>
        <authorList>
            <person name="Poothong S."/>
            <person name="Nuengjamnong C."/>
            <person name="Tanasupawat S."/>
        </authorList>
    </citation>
    <scope>NUCLEOTIDE SEQUENCE [LARGE SCALE GENOMIC DNA]</scope>
    <source>
        <strain evidence="3">mPRGC5</strain>
    </source>
</reference>
<dbReference type="EMBL" id="VTOY01000004">
    <property type="protein sequence ID" value="TYZ22943.1"/>
    <property type="molecule type" value="Genomic_DNA"/>
</dbReference>
<gene>
    <name evidence="2" type="ORF">FZ040_06915</name>
</gene>
<feature type="transmembrane region" description="Helical" evidence="1">
    <location>
        <begin position="49"/>
        <end position="68"/>
    </location>
</feature>
<dbReference type="Pfam" id="PF19700">
    <property type="entry name" value="DUF6198"/>
    <property type="match status" value="1"/>
</dbReference>
<dbReference type="PANTHER" id="PTHR40078:SF1">
    <property type="entry name" value="INTEGRAL MEMBRANE PROTEIN"/>
    <property type="match status" value="1"/>
</dbReference>
<organism evidence="2 3">
    <name type="scientific">Selenomonas ruminis</name>
    <dbReference type="NCBI Taxonomy" id="2593411"/>
    <lineage>
        <taxon>Bacteria</taxon>
        <taxon>Bacillati</taxon>
        <taxon>Bacillota</taxon>
        <taxon>Negativicutes</taxon>
        <taxon>Selenomonadales</taxon>
        <taxon>Selenomonadaceae</taxon>
        <taxon>Selenomonas</taxon>
    </lineage>
</organism>
<dbReference type="Proteomes" id="UP000323646">
    <property type="component" value="Unassembled WGS sequence"/>
</dbReference>
<feature type="transmembrane region" description="Helical" evidence="1">
    <location>
        <begin position="7"/>
        <end position="29"/>
    </location>
</feature>
<keyword evidence="1" id="KW-0812">Transmembrane</keyword>
<evidence type="ECO:0008006" key="4">
    <source>
        <dbReference type="Google" id="ProtNLM"/>
    </source>
</evidence>
<dbReference type="PANTHER" id="PTHR40078">
    <property type="entry name" value="INTEGRAL MEMBRANE PROTEIN-RELATED"/>
    <property type="match status" value="1"/>
</dbReference>
<proteinExistence type="predicted"/>
<dbReference type="RefSeq" id="WP_149171337.1">
    <property type="nucleotide sequence ID" value="NZ_VTOY01000004.1"/>
</dbReference>
<feature type="transmembrane region" description="Helical" evidence="1">
    <location>
        <begin position="80"/>
        <end position="100"/>
    </location>
</feature>
<dbReference type="OrthoDB" id="87655at2"/>
<evidence type="ECO:0000256" key="1">
    <source>
        <dbReference type="SAM" id="Phobius"/>
    </source>
</evidence>
<comment type="caution">
    <text evidence="2">The sequence shown here is derived from an EMBL/GenBank/DDBJ whole genome shotgun (WGS) entry which is preliminary data.</text>
</comment>
<dbReference type="AlphaFoldDB" id="A0A5D6W3Q9"/>
<evidence type="ECO:0000313" key="2">
    <source>
        <dbReference type="EMBL" id="TYZ22943.1"/>
    </source>
</evidence>
<protein>
    <recommendedName>
        <fullName evidence="4">YitT family protein</fullName>
    </recommendedName>
</protein>
<keyword evidence="3" id="KW-1185">Reference proteome</keyword>
<dbReference type="InterPro" id="IPR038750">
    <property type="entry name" value="YczE/YyaS-like"/>
</dbReference>